<dbReference type="PANTHER" id="PTHR34583:SF2">
    <property type="entry name" value="ANTIPORTER SUBUNIT MNHC2-RELATED"/>
    <property type="match status" value="1"/>
</dbReference>
<evidence type="ECO:0000313" key="8">
    <source>
        <dbReference type="EMBL" id="OGC35099.1"/>
    </source>
</evidence>
<comment type="subcellular location">
    <subcellularLocation>
        <location evidence="1">Cell membrane</location>
        <topology evidence="1">Multi-pass membrane protein</topology>
    </subcellularLocation>
</comment>
<evidence type="ECO:0000313" key="9">
    <source>
        <dbReference type="Proteomes" id="UP000177309"/>
    </source>
</evidence>
<comment type="similarity">
    <text evidence="2">Belongs to the CPA3 antiporters (TC 2.A.63) subunit C family.</text>
</comment>
<evidence type="ECO:0000256" key="6">
    <source>
        <dbReference type="ARBA" id="ARBA00023136"/>
    </source>
</evidence>
<dbReference type="InterPro" id="IPR050601">
    <property type="entry name" value="CPA3_antiporter_subunitC"/>
</dbReference>
<dbReference type="PANTHER" id="PTHR34583">
    <property type="entry name" value="ANTIPORTER SUBUNIT MNHC2-RELATED"/>
    <property type="match status" value="1"/>
</dbReference>
<proteinExistence type="inferred from homology"/>
<feature type="transmembrane region" description="Helical" evidence="7">
    <location>
        <begin position="30"/>
        <end position="52"/>
    </location>
</feature>
<evidence type="ECO:0008006" key="10">
    <source>
        <dbReference type="Google" id="ProtNLM"/>
    </source>
</evidence>
<keyword evidence="4 7" id="KW-0812">Transmembrane</keyword>
<feature type="transmembrane region" description="Helical" evidence="7">
    <location>
        <begin position="6"/>
        <end position="23"/>
    </location>
</feature>
<dbReference type="Pfam" id="PF00420">
    <property type="entry name" value="Oxidored_q2"/>
    <property type="match status" value="1"/>
</dbReference>
<keyword evidence="6 7" id="KW-0472">Membrane</keyword>
<comment type="caution">
    <text evidence="8">The sequence shown here is derived from an EMBL/GenBank/DDBJ whole genome shotgun (WGS) entry which is preliminary data.</text>
</comment>
<dbReference type="AlphaFoldDB" id="A0A1F4TR75"/>
<evidence type="ECO:0000256" key="2">
    <source>
        <dbReference type="ARBA" id="ARBA00010388"/>
    </source>
</evidence>
<evidence type="ECO:0000256" key="1">
    <source>
        <dbReference type="ARBA" id="ARBA00004651"/>
    </source>
</evidence>
<evidence type="ECO:0000256" key="5">
    <source>
        <dbReference type="ARBA" id="ARBA00022989"/>
    </source>
</evidence>
<organism evidence="8 9">
    <name type="scientific">candidate division WOR-1 bacterium RIFOXYC2_FULL_41_25</name>
    <dbReference type="NCBI Taxonomy" id="1802586"/>
    <lineage>
        <taxon>Bacteria</taxon>
        <taxon>Bacillati</taxon>
        <taxon>Saganbacteria</taxon>
    </lineage>
</organism>
<gene>
    <name evidence="8" type="ORF">A2462_06035</name>
</gene>
<evidence type="ECO:0000256" key="3">
    <source>
        <dbReference type="ARBA" id="ARBA00022475"/>
    </source>
</evidence>
<dbReference type="EMBL" id="MEUI01000008">
    <property type="protein sequence ID" value="OGC35099.1"/>
    <property type="molecule type" value="Genomic_DNA"/>
</dbReference>
<protein>
    <recommendedName>
        <fullName evidence="10">Cation:proton antiporter</fullName>
    </recommendedName>
</protein>
<reference evidence="8 9" key="1">
    <citation type="journal article" date="2016" name="Nat. Commun.">
        <title>Thousands of microbial genomes shed light on interconnected biogeochemical processes in an aquifer system.</title>
        <authorList>
            <person name="Anantharaman K."/>
            <person name="Brown C.T."/>
            <person name="Hug L.A."/>
            <person name="Sharon I."/>
            <person name="Castelle C.J."/>
            <person name="Probst A.J."/>
            <person name="Thomas B.C."/>
            <person name="Singh A."/>
            <person name="Wilkins M.J."/>
            <person name="Karaoz U."/>
            <person name="Brodie E.L."/>
            <person name="Williams K.H."/>
            <person name="Hubbard S.S."/>
            <person name="Banfield J.F."/>
        </authorList>
    </citation>
    <scope>NUCLEOTIDE SEQUENCE [LARGE SCALE GENOMIC DNA]</scope>
</reference>
<feature type="transmembrane region" description="Helical" evidence="7">
    <location>
        <begin position="72"/>
        <end position="96"/>
    </location>
</feature>
<dbReference type="InterPro" id="IPR039428">
    <property type="entry name" value="NUOK/Mnh_C1-like"/>
</dbReference>
<evidence type="ECO:0000256" key="7">
    <source>
        <dbReference type="SAM" id="Phobius"/>
    </source>
</evidence>
<name>A0A1F4TR75_UNCSA</name>
<evidence type="ECO:0000256" key="4">
    <source>
        <dbReference type="ARBA" id="ARBA00022692"/>
    </source>
</evidence>
<keyword evidence="5 7" id="KW-1133">Transmembrane helix</keyword>
<sequence length="116" mass="12641">MIGFNGITVGIIIILLGLFGVLTKRNTIKIIMCLYVMNSGVILFFVSLGYVVSGQAAIFDHGRTLLPMVDPLPQAVMLTSIVIGLVITSLALALALKIYEEYKTLDVKDLINKQND</sequence>
<keyword evidence="3" id="KW-1003">Cell membrane</keyword>
<dbReference type="Gene3D" id="1.10.287.3510">
    <property type="match status" value="1"/>
</dbReference>
<dbReference type="Proteomes" id="UP000177309">
    <property type="component" value="Unassembled WGS sequence"/>
</dbReference>
<dbReference type="GO" id="GO:0005886">
    <property type="term" value="C:plasma membrane"/>
    <property type="evidence" value="ECO:0007669"/>
    <property type="project" value="UniProtKB-SubCell"/>
</dbReference>
<accession>A0A1F4TR75</accession>